<comment type="caution">
    <text evidence="2">The sequence shown here is derived from an EMBL/GenBank/DDBJ whole genome shotgun (WGS) entry which is preliminary data.</text>
</comment>
<organism evidence="2 3">
    <name type="scientific">Brassica carinata</name>
    <name type="common">Ethiopian mustard</name>
    <name type="synonym">Abyssinian cabbage</name>
    <dbReference type="NCBI Taxonomy" id="52824"/>
    <lineage>
        <taxon>Eukaryota</taxon>
        <taxon>Viridiplantae</taxon>
        <taxon>Streptophyta</taxon>
        <taxon>Embryophyta</taxon>
        <taxon>Tracheophyta</taxon>
        <taxon>Spermatophyta</taxon>
        <taxon>Magnoliopsida</taxon>
        <taxon>eudicotyledons</taxon>
        <taxon>Gunneridae</taxon>
        <taxon>Pentapetalae</taxon>
        <taxon>rosids</taxon>
        <taxon>malvids</taxon>
        <taxon>Brassicales</taxon>
        <taxon>Brassicaceae</taxon>
        <taxon>Brassiceae</taxon>
        <taxon>Brassica</taxon>
    </lineage>
</organism>
<dbReference type="AlphaFoldDB" id="A0A8X7VJA3"/>
<keyword evidence="1" id="KW-1133">Transmembrane helix</keyword>
<accession>A0A8X7VJA3</accession>
<dbReference type="Proteomes" id="UP000886595">
    <property type="component" value="Unassembled WGS sequence"/>
</dbReference>
<name>A0A8X7VJA3_BRACI</name>
<reference evidence="2 3" key="1">
    <citation type="submission" date="2020-02" db="EMBL/GenBank/DDBJ databases">
        <authorList>
            <person name="Ma Q."/>
            <person name="Huang Y."/>
            <person name="Song X."/>
            <person name="Pei D."/>
        </authorList>
    </citation>
    <scope>NUCLEOTIDE SEQUENCE [LARGE SCALE GENOMIC DNA]</scope>
    <source>
        <strain evidence="2">Sxm20200214</strain>
        <tissue evidence="2">Leaf</tissue>
    </source>
</reference>
<keyword evidence="1" id="KW-0812">Transmembrane</keyword>
<dbReference type="EMBL" id="JAAMPC010000005">
    <property type="protein sequence ID" value="KAG2312274.1"/>
    <property type="molecule type" value="Genomic_DNA"/>
</dbReference>
<gene>
    <name evidence="2" type="ORF">Bca52824_023831</name>
</gene>
<sequence>MFFFGIVFRLALRFVGIIFWPVILSFRRKSYSEHDTEGVSQSNVVLMSQVNCLLFDCGQHIVVLDAQMTALKEKFRRLESS</sequence>
<evidence type="ECO:0000313" key="3">
    <source>
        <dbReference type="Proteomes" id="UP000886595"/>
    </source>
</evidence>
<evidence type="ECO:0000256" key="1">
    <source>
        <dbReference type="SAM" id="Phobius"/>
    </source>
</evidence>
<keyword evidence="3" id="KW-1185">Reference proteome</keyword>
<proteinExistence type="predicted"/>
<protein>
    <submittedName>
        <fullName evidence="2">Uncharacterized protein</fullName>
    </submittedName>
</protein>
<evidence type="ECO:0000313" key="2">
    <source>
        <dbReference type="EMBL" id="KAG2312274.1"/>
    </source>
</evidence>
<feature type="transmembrane region" description="Helical" evidence="1">
    <location>
        <begin position="6"/>
        <end position="26"/>
    </location>
</feature>
<keyword evidence="1" id="KW-0472">Membrane</keyword>